<comment type="similarity">
    <text evidence="1">Belongs to the 'phage' integrase family.</text>
</comment>
<gene>
    <name evidence="7" type="ORF">ADH67_06045</name>
</gene>
<dbReference type="InterPro" id="IPR038488">
    <property type="entry name" value="Integrase_DNA-bd_sf"/>
</dbReference>
<evidence type="ECO:0000256" key="1">
    <source>
        <dbReference type="ARBA" id="ARBA00008857"/>
    </source>
</evidence>
<dbReference type="SUPFAM" id="SSF56349">
    <property type="entry name" value="DNA breaking-rejoining enzymes"/>
    <property type="match status" value="1"/>
</dbReference>
<feature type="domain" description="Core-binding (CB)" evidence="6">
    <location>
        <begin position="104"/>
        <end position="188"/>
    </location>
</feature>
<dbReference type="GeneID" id="78361589"/>
<dbReference type="PANTHER" id="PTHR30629">
    <property type="entry name" value="PROPHAGE INTEGRASE"/>
    <property type="match status" value="1"/>
</dbReference>
<dbReference type="Gene3D" id="1.10.443.10">
    <property type="entry name" value="Intergrase catalytic core"/>
    <property type="match status" value="1"/>
</dbReference>
<evidence type="ECO:0000313" key="7">
    <source>
        <dbReference type="EMBL" id="OXE49685.1"/>
    </source>
</evidence>
<sequence length="438" mass="50626">MALSTALHIKNTKENGWYSISGAKGLYLRICKGKKTYYFRYQCLEKRKTLVIAPCEALTLSEARQKAIELGQLLREGIDPSQQRKEKLKESRAIATKEKKKEEVLFKNIAKKFVRERALNGYWKNNIKGERDTLSRLSNHVFPVIGDMDINSLKPENIRDVMLPIWNRSPSTSSKVLSDIRAVFRWAIALNYRTESSNPADLHGSLGVLLEPYNKNRKLEETYASIDFKEIPSFVKDISSLISPSSEMLLLSIYLAARSKAIRNMKWEDIDFENKIWTVPLEDDKVKNIKVRNQIFLNSAAINLLKKVTKFPNCPYVFSNSYGRPYTDMAMTQVIRKAHIRKKSIDNVGWIDKDKTTRTGKESIATQHGSARSTFRTWAKCDELANNKKYDQEAVELCLLHSRNDPYKGAYDRSKLEKERRTIMEDWGRYCTSLLKEE</sequence>
<dbReference type="Gene3D" id="1.10.150.130">
    <property type="match status" value="1"/>
</dbReference>
<protein>
    <recommendedName>
        <fullName evidence="6">Core-binding (CB) domain-containing protein</fullName>
    </recommendedName>
</protein>
<dbReference type="Pfam" id="PF13356">
    <property type="entry name" value="Arm-DNA-bind_3"/>
    <property type="match status" value="1"/>
</dbReference>
<evidence type="ECO:0000259" key="6">
    <source>
        <dbReference type="PROSITE" id="PS51900"/>
    </source>
</evidence>
<evidence type="ECO:0000256" key="5">
    <source>
        <dbReference type="PROSITE-ProRule" id="PRU01248"/>
    </source>
</evidence>
<dbReference type="GO" id="GO:0006310">
    <property type="term" value="P:DNA recombination"/>
    <property type="evidence" value="ECO:0007669"/>
    <property type="project" value="UniProtKB-KW"/>
</dbReference>
<name>A0A227KNM6_9BURK</name>
<keyword evidence="2" id="KW-0229">DNA integration</keyword>
<evidence type="ECO:0000256" key="3">
    <source>
        <dbReference type="ARBA" id="ARBA00023125"/>
    </source>
</evidence>
<dbReference type="InterPro" id="IPR013762">
    <property type="entry name" value="Integrase-like_cat_sf"/>
</dbReference>
<evidence type="ECO:0000256" key="4">
    <source>
        <dbReference type="ARBA" id="ARBA00023172"/>
    </source>
</evidence>
<dbReference type="InterPro" id="IPR050808">
    <property type="entry name" value="Phage_Integrase"/>
</dbReference>
<dbReference type="AlphaFoldDB" id="A0A227KNM6"/>
<dbReference type="InterPro" id="IPR044068">
    <property type="entry name" value="CB"/>
</dbReference>
<comment type="caution">
    <text evidence="7">The sequence shown here is derived from an EMBL/GenBank/DDBJ whole genome shotgun (WGS) entry which is preliminary data.</text>
</comment>
<dbReference type="GO" id="GO:0015074">
    <property type="term" value="P:DNA integration"/>
    <property type="evidence" value="ECO:0007669"/>
    <property type="project" value="UniProtKB-KW"/>
</dbReference>
<dbReference type="Gene3D" id="3.30.160.390">
    <property type="entry name" value="Integrase, DNA-binding domain"/>
    <property type="match status" value="1"/>
</dbReference>
<dbReference type="GO" id="GO:0003677">
    <property type="term" value="F:DNA binding"/>
    <property type="evidence" value="ECO:0007669"/>
    <property type="project" value="UniProtKB-UniRule"/>
</dbReference>
<dbReference type="InterPro" id="IPR025166">
    <property type="entry name" value="Integrase_DNA_bind_dom"/>
</dbReference>
<evidence type="ECO:0000313" key="8">
    <source>
        <dbReference type="Proteomes" id="UP000214610"/>
    </source>
</evidence>
<dbReference type="PROSITE" id="PS51900">
    <property type="entry name" value="CB"/>
    <property type="match status" value="1"/>
</dbReference>
<dbReference type="Pfam" id="PF22022">
    <property type="entry name" value="Phage_int_M"/>
    <property type="match status" value="1"/>
</dbReference>
<accession>A0A227KNM6</accession>
<keyword evidence="3 5" id="KW-0238">DNA-binding</keyword>
<proteinExistence type="inferred from homology"/>
<evidence type="ECO:0000256" key="2">
    <source>
        <dbReference type="ARBA" id="ARBA00022908"/>
    </source>
</evidence>
<keyword evidence="8" id="KW-1185">Reference proteome</keyword>
<dbReference type="InterPro" id="IPR010998">
    <property type="entry name" value="Integrase_recombinase_N"/>
</dbReference>
<reference evidence="8" key="1">
    <citation type="submission" date="2017-05" db="EMBL/GenBank/DDBJ databases">
        <title>Improved OligoMM genomes.</title>
        <authorList>
            <person name="Garzetti D."/>
        </authorList>
    </citation>
    <scope>NUCLEOTIDE SEQUENCE [LARGE SCALE GENOMIC DNA]</scope>
    <source>
        <strain evidence="8">YL45</strain>
    </source>
</reference>
<organism evidence="7 8">
    <name type="scientific">Turicimonas muris</name>
    <dbReference type="NCBI Taxonomy" id="1796652"/>
    <lineage>
        <taxon>Bacteria</taxon>
        <taxon>Pseudomonadati</taxon>
        <taxon>Pseudomonadota</taxon>
        <taxon>Betaproteobacteria</taxon>
        <taxon>Burkholderiales</taxon>
        <taxon>Sutterellaceae</taxon>
        <taxon>Turicimonas</taxon>
    </lineage>
</organism>
<dbReference type="RefSeq" id="WP_066593104.1">
    <property type="nucleotide sequence ID" value="NZ_CAJTBZ010000044.1"/>
</dbReference>
<keyword evidence="4" id="KW-0233">DNA recombination</keyword>
<dbReference type="PANTHER" id="PTHR30629:SF2">
    <property type="entry name" value="PROPHAGE INTEGRASE INTS-RELATED"/>
    <property type="match status" value="1"/>
</dbReference>
<dbReference type="InterPro" id="IPR011010">
    <property type="entry name" value="DNA_brk_join_enz"/>
</dbReference>
<dbReference type="InterPro" id="IPR053876">
    <property type="entry name" value="Phage_int_M"/>
</dbReference>
<dbReference type="EMBL" id="NHMP01000003">
    <property type="protein sequence ID" value="OXE49685.1"/>
    <property type="molecule type" value="Genomic_DNA"/>
</dbReference>
<dbReference type="Proteomes" id="UP000214610">
    <property type="component" value="Unassembled WGS sequence"/>
</dbReference>